<dbReference type="EMBL" id="LN853459">
    <property type="protein sequence ID" value="CRY95984.1"/>
    <property type="molecule type" value="Genomic_DNA"/>
</dbReference>
<sequence length="110" mass="11379">MSWPTYSVVFLAYHGAPATITYTVPAGMTAIVRQATYWDTSSDGQANVTAGEPPDNTEFTFAVLAPPSGGAVATWTGRIVVGAGGYIRVYNVSGQVDPAIYVGGYLLGAG</sequence>
<reference evidence="1" key="1">
    <citation type="submission" date="2015-06" db="EMBL/GenBank/DDBJ databases">
        <authorList>
            <person name="Joergensen T."/>
        </authorList>
    </citation>
    <scope>NUCLEOTIDE SEQUENCE</scope>
    <source>
        <strain evidence="1">RGFK0855</strain>
    </source>
</reference>
<organism evidence="1">
    <name type="scientific">uncultured prokaryote</name>
    <dbReference type="NCBI Taxonomy" id="198431"/>
    <lineage>
        <taxon>unclassified sequences</taxon>
        <taxon>environmental samples</taxon>
    </lineage>
</organism>
<protein>
    <submittedName>
        <fullName evidence="1">Uncharacterized protein</fullName>
    </submittedName>
</protein>
<dbReference type="AlphaFoldDB" id="A0A0H5Q3K9"/>
<accession>A0A0H5Q3K9</accession>
<name>A0A0H5Q3K9_9ZZZZ</name>
<proteinExistence type="predicted"/>
<reference evidence="1" key="2">
    <citation type="submission" date="2015-07" db="EMBL/GenBank/DDBJ databases">
        <title>Plasmids, circular viruses and viroids from rat gut.</title>
        <authorList>
            <person name="Jorgensen T.J."/>
            <person name="Hansen M.A."/>
            <person name="Xu Z."/>
            <person name="Tabak M.A."/>
            <person name="Sorensen S.J."/>
            <person name="Hansen L.H."/>
        </authorList>
    </citation>
    <scope>NUCLEOTIDE SEQUENCE</scope>
    <source>
        <strain evidence="1">RGFK0855</strain>
    </source>
</reference>
<evidence type="ECO:0000313" key="1">
    <source>
        <dbReference type="EMBL" id="CRY95984.1"/>
    </source>
</evidence>